<dbReference type="InterPro" id="IPR000551">
    <property type="entry name" value="MerR-type_HTH_dom"/>
</dbReference>
<dbReference type="SUPFAM" id="SSF46955">
    <property type="entry name" value="Putative DNA-binding domain"/>
    <property type="match status" value="1"/>
</dbReference>
<dbReference type="RefSeq" id="WP_082625938.1">
    <property type="nucleotide sequence ID" value="NZ_CYTO01000024.1"/>
</dbReference>
<dbReference type="STRING" id="1715691.TA5113_03054"/>
<dbReference type="SMART" id="SM00422">
    <property type="entry name" value="HTH_MERR"/>
    <property type="match status" value="1"/>
</dbReference>
<dbReference type="GO" id="GO:0006355">
    <property type="term" value="P:regulation of DNA-templated transcription"/>
    <property type="evidence" value="ECO:0007669"/>
    <property type="project" value="InterPro"/>
</dbReference>
<dbReference type="Pfam" id="PF13411">
    <property type="entry name" value="MerR_1"/>
    <property type="match status" value="1"/>
</dbReference>
<dbReference type="InterPro" id="IPR009061">
    <property type="entry name" value="DNA-bd_dom_put_sf"/>
</dbReference>
<dbReference type="Gene3D" id="1.10.1660.10">
    <property type="match status" value="1"/>
</dbReference>
<proteinExistence type="predicted"/>
<name>A0A0P1IU83_9RHOB</name>
<reference evidence="4" key="1">
    <citation type="submission" date="2015-09" db="EMBL/GenBank/DDBJ databases">
        <authorList>
            <person name="Rodrigo-Torres Lidia"/>
            <person name="Arahal R.David."/>
        </authorList>
    </citation>
    <scope>NUCLEOTIDE SEQUENCE [LARGE SCALE GENOMIC DNA]</scope>
    <source>
        <strain evidence="4">CECT 5114</strain>
    </source>
</reference>
<gene>
    <name evidence="3" type="ORF">TA5114_02949</name>
</gene>
<feature type="domain" description="HTH merR-type" evidence="2">
    <location>
        <begin position="10"/>
        <end position="78"/>
    </location>
</feature>
<feature type="region of interest" description="Disordered" evidence="1">
    <location>
        <begin position="121"/>
        <end position="187"/>
    </location>
</feature>
<evidence type="ECO:0000313" key="3">
    <source>
        <dbReference type="EMBL" id="CUK27127.1"/>
    </source>
</evidence>
<organism evidence="3 4">
    <name type="scientific">Cognatishimia activa</name>
    <dbReference type="NCBI Taxonomy" id="1715691"/>
    <lineage>
        <taxon>Bacteria</taxon>
        <taxon>Pseudomonadati</taxon>
        <taxon>Pseudomonadota</taxon>
        <taxon>Alphaproteobacteria</taxon>
        <taxon>Rhodobacterales</taxon>
        <taxon>Paracoccaceae</taxon>
        <taxon>Cognatishimia</taxon>
    </lineage>
</organism>
<accession>A0A0P1IU83</accession>
<dbReference type="PROSITE" id="PS50937">
    <property type="entry name" value="HTH_MERR_2"/>
    <property type="match status" value="1"/>
</dbReference>
<sequence length="230" mass="25235">MPKSKDAFRTISEVADWLEVQPHVLRFWESKFSQVRPVKRAGGRRYYRPQDMLLIGGIKQLLHDDGMTIKGVQKLLREKGVKEISALSRPIDEEDVVQMEDLKDPAPVTEADLIGDVKEDVKEDVAESAPTETPSAAAPAVSEEPAPVEAAVEETQEVDAPPEPASTEEPASKKPVNPFSDDAPGWEVRRKVIARLTEMSEIDPSKRAAIAAAVSDLAKVQARHQSTPNA</sequence>
<dbReference type="Proteomes" id="UP000051184">
    <property type="component" value="Unassembled WGS sequence"/>
</dbReference>
<dbReference type="AlphaFoldDB" id="A0A0P1IU83"/>
<evidence type="ECO:0000256" key="1">
    <source>
        <dbReference type="SAM" id="MobiDB-lite"/>
    </source>
</evidence>
<evidence type="ECO:0000259" key="2">
    <source>
        <dbReference type="PROSITE" id="PS50937"/>
    </source>
</evidence>
<dbReference type="EMBL" id="CYUE01000021">
    <property type="protein sequence ID" value="CUK27127.1"/>
    <property type="molecule type" value="Genomic_DNA"/>
</dbReference>
<evidence type="ECO:0000313" key="4">
    <source>
        <dbReference type="Proteomes" id="UP000051184"/>
    </source>
</evidence>
<keyword evidence="4" id="KW-1185">Reference proteome</keyword>
<dbReference type="OrthoDB" id="9810140at2"/>
<protein>
    <submittedName>
        <fullName evidence="3">MerR family regulatory protein</fullName>
    </submittedName>
</protein>
<feature type="compositionally biased region" description="Low complexity" evidence="1">
    <location>
        <begin position="127"/>
        <end position="150"/>
    </location>
</feature>
<dbReference type="CDD" id="cd04765">
    <property type="entry name" value="HTH_MlrA-like_sg2"/>
    <property type="match status" value="1"/>
</dbReference>
<dbReference type="GO" id="GO:0003677">
    <property type="term" value="F:DNA binding"/>
    <property type="evidence" value="ECO:0007669"/>
    <property type="project" value="InterPro"/>
</dbReference>